<dbReference type="InterPro" id="IPR011604">
    <property type="entry name" value="PDDEXK-like_dom_sf"/>
</dbReference>
<dbReference type="EMBL" id="JAVDQD010000004">
    <property type="protein sequence ID" value="MDR6240250.1"/>
    <property type="molecule type" value="Genomic_DNA"/>
</dbReference>
<name>A0AAE4BTR9_9BACT</name>
<keyword evidence="2" id="KW-0540">Nuclease</keyword>
<organism evidence="2 3">
    <name type="scientific">Aureibacter tunicatorum</name>
    <dbReference type="NCBI Taxonomy" id="866807"/>
    <lineage>
        <taxon>Bacteria</taxon>
        <taxon>Pseudomonadati</taxon>
        <taxon>Bacteroidota</taxon>
        <taxon>Cytophagia</taxon>
        <taxon>Cytophagales</taxon>
        <taxon>Persicobacteraceae</taxon>
        <taxon>Aureibacter</taxon>
    </lineage>
</organism>
<keyword evidence="3" id="KW-1185">Reference proteome</keyword>
<evidence type="ECO:0000313" key="3">
    <source>
        <dbReference type="Proteomes" id="UP001185092"/>
    </source>
</evidence>
<dbReference type="Gene3D" id="3.90.320.10">
    <property type="match status" value="1"/>
</dbReference>
<dbReference type="InterPro" id="IPR027417">
    <property type="entry name" value="P-loop_NTPase"/>
</dbReference>
<feature type="domain" description="PD-(D/E)XK endonuclease-like" evidence="1">
    <location>
        <begin position="658"/>
        <end position="955"/>
    </location>
</feature>
<sequence>MKTFLAELASYVHEQYGAELENLTIVFPNRRAGLFFRKELAQVIDQPIWSPEIISMDDFIKSMSSLQACHKLKLSLELHKAYQKHSKGKEPFDKFYYWGEVLLRDFEDIDKYAGSANKIFETLKDQKLIEQEFDYLEEEQIALIKSFWKSFGEKRSKHQEDFVETWKILANVYKDFQESLKEQGLGYTGMIHRDLIAKLHDEEFTSPYTKLLFAGFNALTVTEENIITWFCKNTSTEIIWDADNYYVSSTDQEAGNFLRQYKRHKILGDTFPKSFESNFIDQEKDITYIGVAKGIGQTKWVGENLKNYISSTSNFVEENTAIVLPDENLLFPMLHSLPESIKKVNVTMGYPLKNTALYGFFMHLLDLQQTKSKEGKFKYRAVLSILKHPYVLQNEHEKITSIINHIIENNITQVDPSTFQGLQAEAIFKPTKNIDEFCKYLVEVLILVNKNLESNFKGDSNLEQEVIFRFYTELNKLHELFRNEGDVKVGFGTFVNLLKQVIMNIRIPFAGEPLEGIQLMGVLETRNLDFENLYILSVNETSFPAAPNTQSFIPYNLRKGFGLPTFEQADAMYAYLFYRILQRAKKITILYDTEQSGGKGGEMSRFLYQLIYEHPNRKDIKRKVLSNSAVLKENLPISIQRTTPDRLDKYLGSSGKILSPSAINTYLDCPLKFYFRYIANIKEPSIIKEEVDPMIFGNILHHVMETLYSQLINRKNNPEITQTDFDFLRKNIDSALENGFRKFFDIDNNESFVFEGRNTIIKSIIKKMTNKILDIDASYAPFEIVGMEYGVENGNSKQIEINVNETKQNIRIGGTIDRIDLKDGVLRVIDYKSGKDEKKIHSLESLFDPDFSMRNKAGFQTLLYADIFNFNNSTIGKKIEIGVYNSKGIFNDTFDPRFEISQNKKNLKIEDCRSLLQEFDEQLQKLLEEIFNPRTIFKQTTKVERCQFCPYNVNCKR</sequence>
<dbReference type="SUPFAM" id="SSF52980">
    <property type="entry name" value="Restriction endonuclease-like"/>
    <property type="match status" value="1"/>
</dbReference>
<proteinExistence type="predicted"/>
<dbReference type="AlphaFoldDB" id="A0AAE4BTR9"/>
<dbReference type="Pfam" id="PF12705">
    <property type="entry name" value="PDDEXK_1"/>
    <property type="match status" value="1"/>
</dbReference>
<keyword evidence="2" id="KW-0269">Exonuclease</keyword>
<gene>
    <name evidence="2" type="ORF">HNQ88_003316</name>
</gene>
<reference evidence="2" key="1">
    <citation type="submission" date="2023-07" db="EMBL/GenBank/DDBJ databases">
        <title>Genomic Encyclopedia of Type Strains, Phase IV (KMG-IV): sequencing the most valuable type-strain genomes for metagenomic binning, comparative biology and taxonomic classification.</title>
        <authorList>
            <person name="Goeker M."/>
        </authorList>
    </citation>
    <scope>NUCLEOTIDE SEQUENCE</scope>
    <source>
        <strain evidence="2">DSM 26174</strain>
    </source>
</reference>
<dbReference type="SUPFAM" id="SSF52540">
    <property type="entry name" value="P-loop containing nucleoside triphosphate hydrolases"/>
    <property type="match status" value="1"/>
</dbReference>
<protein>
    <submittedName>
        <fullName evidence="2">CRISPR/Cas system-associated exonuclease Cas4 (RecB family)</fullName>
    </submittedName>
</protein>
<dbReference type="InterPro" id="IPR011335">
    <property type="entry name" value="Restrct_endonuc-II-like"/>
</dbReference>
<dbReference type="RefSeq" id="WP_309940149.1">
    <property type="nucleotide sequence ID" value="NZ_AP025305.1"/>
</dbReference>
<dbReference type="Proteomes" id="UP001185092">
    <property type="component" value="Unassembled WGS sequence"/>
</dbReference>
<comment type="caution">
    <text evidence="2">The sequence shown here is derived from an EMBL/GenBank/DDBJ whole genome shotgun (WGS) entry which is preliminary data.</text>
</comment>
<evidence type="ECO:0000313" key="2">
    <source>
        <dbReference type="EMBL" id="MDR6240250.1"/>
    </source>
</evidence>
<accession>A0AAE4BTR9</accession>
<dbReference type="InterPro" id="IPR038726">
    <property type="entry name" value="PDDEXK_AddAB-type"/>
</dbReference>
<evidence type="ECO:0000259" key="1">
    <source>
        <dbReference type="Pfam" id="PF12705"/>
    </source>
</evidence>
<keyword evidence="2" id="KW-0378">Hydrolase</keyword>
<dbReference type="GO" id="GO:0004527">
    <property type="term" value="F:exonuclease activity"/>
    <property type="evidence" value="ECO:0007669"/>
    <property type="project" value="UniProtKB-KW"/>
</dbReference>